<dbReference type="EMBL" id="ML986641">
    <property type="protein sequence ID" value="KAF2262331.1"/>
    <property type="molecule type" value="Genomic_DNA"/>
</dbReference>
<dbReference type="SFLD" id="SFLDF00318">
    <property type="entry name" value="Viperin"/>
    <property type="match status" value="1"/>
</dbReference>
<comment type="caution">
    <text evidence="10">The sequence shown here is derived from an EMBL/GenBank/DDBJ whole genome shotgun (WGS) entry which is preliminary data.</text>
</comment>
<evidence type="ECO:0000256" key="3">
    <source>
        <dbReference type="ARBA" id="ARBA00022691"/>
    </source>
</evidence>
<dbReference type="SFLD" id="SFLDS00029">
    <property type="entry name" value="Radical_SAM"/>
    <property type="match status" value="1"/>
</dbReference>
<proteinExistence type="predicted"/>
<keyword evidence="8" id="KW-0496">Mitochondrion</keyword>
<evidence type="ECO:0000256" key="1">
    <source>
        <dbReference type="ARBA" id="ARBA00001966"/>
    </source>
</evidence>
<protein>
    <submittedName>
        <fullName evidence="10">Radical SAM enzyme</fullName>
    </submittedName>
</protein>
<dbReference type="OrthoDB" id="549750at2759"/>
<keyword evidence="6" id="KW-0411">Iron-sulfur</keyword>
<dbReference type="NCBIfam" id="NF038283">
    <property type="entry name" value="viperin_w_prok"/>
    <property type="match status" value="1"/>
</dbReference>
<dbReference type="GO" id="GO:0051607">
    <property type="term" value="P:defense response to virus"/>
    <property type="evidence" value="ECO:0007669"/>
    <property type="project" value="UniProtKB-KW"/>
</dbReference>
<name>A0A9P4N7K9_9PLEO</name>
<dbReference type="CDD" id="cd01335">
    <property type="entry name" value="Radical_SAM"/>
    <property type="match status" value="1"/>
</dbReference>
<feature type="domain" description="Radical SAM core" evidence="9">
    <location>
        <begin position="15"/>
        <end position="238"/>
    </location>
</feature>
<evidence type="ECO:0000256" key="5">
    <source>
        <dbReference type="ARBA" id="ARBA00023004"/>
    </source>
</evidence>
<organism evidence="10 11">
    <name type="scientific">Lojkania enalia</name>
    <dbReference type="NCBI Taxonomy" id="147567"/>
    <lineage>
        <taxon>Eukaryota</taxon>
        <taxon>Fungi</taxon>
        <taxon>Dikarya</taxon>
        <taxon>Ascomycota</taxon>
        <taxon>Pezizomycotina</taxon>
        <taxon>Dothideomycetes</taxon>
        <taxon>Pleosporomycetidae</taxon>
        <taxon>Pleosporales</taxon>
        <taxon>Pleosporales incertae sedis</taxon>
        <taxon>Lojkania</taxon>
    </lineage>
</organism>
<evidence type="ECO:0000256" key="6">
    <source>
        <dbReference type="ARBA" id="ARBA00023014"/>
    </source>
</evidence>
<evidence type="ECO:0000259" key="9">
    <source>
        <dbReference type="PROSITE" id="PS51918"/>
    </source>
</evidence>
<keyword evidence="3" id="KW-0949">S-adenosyl-L-methionine</keyword>
<dbReference type="GO" id="GO:0046872">
    <property type="term" value="F:metal ion binding"/>
    <property type="evidence" value="ECO:0007669"/>
    <property type="project" value="UniProtKB-KW"/>
</dbReference>
<dbReference type="InterPro" id="IPR007197">
    <property type="entry name" value="rSAM"/>
</dbReference>
<dbReference type="SFLD" id="SFLDG01088">
    <property type="entry name" value="antiviral_proteins"/>
    <property type="match status" value="1"/>
</dbReference>
<keyword evidence="4" id="KW-0479">Metal-binding</keyword>
<evidence type="ECO:0000256" key="2">
    <source>
        <dbReference type="ARBA" id="ARBA00022485"/>
    </source>
</evidence>
<dbReference type="AlphaFoldDB" id="A0A9P4N7K9"/>
<evidence type="ECO:0000313" key="11">
    <source>
        <dbReference type="Proteomes" id="UP000800093"/>
    </source>
</evidence>
<evidence type="ECO:0000256" key="7">
    <source>
        <dbReference type="ARBA" id="ARBA00023118"/>
    </source>
</evidence>
<dbReference type="SUPFAM" id="SSF102114">
    <property type="entry name" value="Radical SAM enzymes"/>
    <property type="match status" value="1"/>
</dbReference>
<keyword evidence="11" id="KW-1185">Reference proteome</keyword>
<dbReference type="Pfam" id="PF04055">
    <property type="entry name" value="Radical_SAM"/>
    <property type="match status" value="1"/>
</dbReference>
<dbReference type="GO" id="GO:0051539">
    <property type="term" value="F:4 iron, 4 sulfur cluster binding"/>
    <property type="evidence" value="ECO:0007669"/>
    <property type="project" value="UniProtKB-KW"/>
</dbReference>
<dbReference type="PROSITE" id="PS51918">
    <property type="entry name" value="RADICAL_SAM"/>
    <property type="match status" value="1"/>
</dbReference>
<evidence type="ECO:0000313" key="10">
    <source>
        <dbReference type="EMBL" id="KAF2262331.1"/>
    </source>
</evidence>
<dbReference type="SMART" id="SM00729">
    <property type="entry name" value="Elp3"/>
    <property type="match status" value="1"/>
</dbReference>
<dbReference type="InterPro" id="IPR051196">
    <property type="entry name" value="RSAD2/Viperin_antiviral"/>
</dbReference>
<dbReference type="PANTHER" id="PTHR21339:SF0">
    <property type="entry name" value="S-ADENOSYLMETHIONINE-DEPENDENT NUCLEOTIDE DEHYDRATASE RSAD2"/>
    <property type="match status" value="1"/>
</dbReference>
<keyword evidence="5" id="KW-0408">Iron</keyword>
<reference evidence="11" key="1">
    <citation type="journal article" date="2020" name="Stud. Mycol.">
        <title>101 Dothideomycetes genomes: A test case for predicting lifestyles and emergence of pathogens.</title>
        <authorList>
            <person name="Haridas S."/>
            <person name="Albert R."/>
            <person name="Binder M."/>
            <person name="Bloem J."/>
            <person name="LaButti K."/>
            <person name="Salamov A."/>
            <person name="Andreopoulos B."/>
            <person name="Baker S."/>
            <person name="Barry K."/>
            <person name="Bills G."/>
            <person name="Bluhm B."/>
            <person name="Cannon C."/>
            <person name="Castanera R."/>
            <person name="Culley D."/>
            <person name="Daum C."/>
            <person name="Ezra D."/>
            <person name="Gonzalez J."/>
            <person name="Henrissat B."/>
            <person name="Kuo A."/>
            <person name="Liang C."/>
            <person name="Lipzen A."/>
            <person name="Lutzoni F."/>
            <person name="Magnuson J."/>
            <person name="Mondo S."/>
            <person name="Nolan M."/>
            <person name="Ohm R."/>
            <person name="Pangilinan J."/>
            <person name="Park H.-J."/>
            <person name="Ramirez L."/>
            <person name="Alfaro M."/>
            <person name="Sun H."/>
            <person name="Tritt A."/>
            <person name="Yoshinaga Y."/>
            <person name="Zwiers L.-H."/>
            <person name="Turgeon B."/>
            <person name="Goodwin S."/>
            <person name="Spatafora J."/>
            <person name="Crous P."/>
            <person name="Grigoriev I."/>
        </authorList>
    </citation>
    <scope>NUCLEOTIDE SEQUENCE [LARGE SCALE GENOMIC DNA]</scope>
    <source>
        <strain evidence="11">CBS 304.66</strain>
    </source>
</reference>
<dbReference type="Proteomes" id="UP000800093">
    <property type="component" value="Unassembled WGS sequence"/>
</dbReference>
<keyword evidence="2" id="KW-0004">4Fe-4S</keyword>
<gene>
    <name evidence="10" type="ORF">CC78DRAFT_606196</name>
</gene>
<dbReference type="InterPro" id="IPR006638">
    <property type="entry name" value="Elp3/MiaA/NifB-like_rSAM"/>
</dbReference>
<dbReference type="GO" id="GO:0003824">
    <property type="term" value="F:catalytic activity"/>
    <property type="evidence" value="ECO:0007669"/>
    <property type="project" value="InterPro"/>
</dbReference>
<dbReference type="SFLD" id="SFLDG01067">
    <property type="entry name" value="SPASM/twitch_domain_containing"/>
    <property type="match status" value="1"/>
</dbReference>
<sequence length="325" mass="37244">MTIGQTSAYFTILGHTIPVSVNYHFTRKCNAECGFCFHTETTSYVAKLEDAQRALKLLKESGMRKLNFAGGEPFLYHRPLGKMCQYAKEELKLESVSIVSNGTKVTENWLKEWGKYIDILAISCDSFHEQTNRKIGRADRGTKEPFDNVAQLFQIRDWCHEFDIKFKLNTVVCSLNWEEDMVDVVKSLNPFRWKVFQVLVVEGENDNEKRMRDAGKMVITDEQFKTFCEKHKDVKGFTPEPNSLMRNSYLILDEHLRFLSPENKSKASKPILEVGVQNALNEVDYDEMAFKARGGEYDWGREANIDGKKGCGGGLEGIDLSELEF</sequence>
<dbReference type="InterPro" id="IPR058240">
    <property type="entry name" value="rSAM_sf"/>
</dbReference>
<dbReference type="InterPro" id="IPR013785">
    <property type="entry name" value="Aldolase_TIM"/>
</dbReference>
<dbReference type="PANTHER" id="PTHR21339">
    <property type="entry name" value="RADICAL S-ADENOSYL METHIONINE DOMAIN-CONTAINING PROTEIN 2"/>
    <property type="match status" value="1"/>
</dbReference>
<evidence type="ECO:0000256" key="4">
    <source>
        <dbReference type="ARBA" id="ARBA00022723"/>
    </source>
</evidence>
<comment type="cofactor">
    <cofactor evidence="1">
        <name>[4Fe-4S] cluster</name>
        <dbReference type="ChEBI" id="CHEBI:49883"/>
    </cofactor>
</comment>
<accession>A0A9P4N7K9</accession>
<keyword evidence="7" id="KW-0051">Antiviral defense</keyword>
<dbReference type="Gene3D" id="3.20.20.70">
    <property type="entry name" value="Aldolase class I"/>
    <property type="match status" value="1"/>
</dbReference>
<evidence type="ECO:0000256" key="8">
    <source>
        <dbReference type="ARBA" id="ARBA00023128"/>
    </source>
</evidence>